<dbReference type="InterPro" id="IPR000719">
    <property type="entry name" value="Prot_kinase_dom"/>
</dbReference>
<feature type="binding site" evidence="4">
    <location>
        <position position="389"/>
    </location>
    <ligand>
        <name>ATP</name>
        <dbReference type="ChEBI" id="CHEBI:30616"/>
    </ligand>
</feature>
<dbReference type="GO" id="GO:0004674">
    <property type="term" value="F:protein serine/threonine kinase activity"/>
    <property type="evidence" value="ECO:0007669"/>
    <property type="project" value="UniProtKB-KW"/>
</dbReference>
<evidence type="ECO:0000256" key="1">
    <source>
        <dbReference type="ARBA" id="ARBA00022527"/>
    </source>
</evidence>
<keyword evidence="1" id="KW-0418">Kinase</keyword>
<dbReference type="InterPro" id="IPR011009">
    <property type="entry name" value="Kinase-like_dom_sf"/>
</dbReference>
<feature type="chain" id="PRO_5033827384" evidence="5">
    <location>
        <begin position="18"/>
        <end position="634"/>
    </location>
</feature>
<feature type="domain" description="Protein kinase" evidence="6">
    <location>
        <begin position="361"/>
        <end position="624"/>
    </location>
</feature>
<name>A0A485KWI7_9STRA</name>
<dbReference type="OrthoDB" id="164695at2759"/>
<dbReference type="EMBL" id="CAADRA010005396">
    <property type="protein sequence ID" value="VFT89408.1"/>
    <property type="molecule type" value="Genomic_DNA"/>
</dbReference>
<dbReference type="SMART" id="SM00220">
    <property type="entry name" value="S_TKc"/>
    <property type="match status" value="1"/>
</dbReference>
<dbReference type="SUPFAM" id="SSF56112">
    <property type="entry name" value="Protein kinase-like (PK-like)"/>
    <property type="match status" value="1"/>
</dbReference>
<accession>A0A485KWI7</accession>
<reference evidence="7" key="2">
    <citation type="submission" date="2019-06" db="EMBL/GenBank/DDBJ databases">
        <title>Genomics analysis of Aphanomyces spp. identifies a new class of oomycete effector associated with host adaptation.</title>
        <authorList>
            <person name="Gaulin E."/>
        </authorList>
    </citation>
    <scope>NUCLEOTIDE SEQUENCE</scope>
    <source>
        <strain evidence="7">CBS 578.67</strain>
    </source>
</reference>
<evidence type="ECO:0000313" key="9">
    <source>
        <dbReference type="Proteomes" id="UP000332933"/>
    </source>
</evidence>
<keyword evidence="9" id="KW-1185">Reference proteome</keyword>
<protein>
    <submittedName>
        <fullName evidence="8">Aste57867_12557 protein</fullName>
    </submittedName>
</protein>
<dbReference type="PROSITE" id="PS00108">
    <property type="entry name" value="PROTEIN_KINASE_ST"/>
    <property type="match status" value="1"/>
</dbReference>
<evidence type="ECO:0000259" key="6">
    <source>
        <dbReference type="PROSITE" id="PS50011"/>
    </source>
</evidence>
<gene>
    <name evidence="8" type="primary">Aste57867_12557</name>
    <name evidence="7" type="ORF">As57867_012511</name>
    <name evidence="8" type="ORF">ASTE57867_12557</name>
</gene>
<evidence type="ECO:0000256" key="5">
    <source>
        <dbReference type="SAM" id="SignalP"/>
    </source>
</evidence>
<dbReference type="GO" id="GO:0005524">
    <property type="term" value="F:ATP binding"/>
    <property type="evidence" value="ECO:0007669"/>
    <property type="project" value="UniProtKB-UniRule"/>
</dbReference>
<dbReference type="PROSITE" id="PS00107">
    <property type="entry name" value="PROTEIN_KINASE_ATP"/>
    <property type="match status" value="1"/>
</dbReference>
<dbReference type="InterPro" id="IPR017441">
    <property type="entry name" value="Protein_kinase_ATP_BS"/>
</dbReference>
<keyword evidence="2 4" id="KW-0547">Nucleotide-binding</keyword>
<dbReference type="EMBL" id="VJMH01005375">
    <property type="protein sequence ID" value="KAF0696703.1"/>
    <property type="molecule type" value="Genomic_DNA"/>
</dbReference>
<organism evidence="8 9">
    <name type="scientific">Aphanomyces stellatus</name>
    <dbReference type="NCBI Taxonomy" id="120398"/>
    <lineage>
        <taxon>Eukaryota</taxon>
        <taxon>Sar</taxon>
        <taxon>Stramenopiles</taxon>
        <taxon>Oomycota</taxon>
        <taxon>Saprolegniomycetes</taxon>
        <taxon>Saprolegniales</taxon>
        <taxon>Verrucalvaceae</taxon>
        <taxon>Aphanomyces</taxon>
    </lineage>
</organism>
<dbReference type="AlphaFoldDB" id="A0A485KWI7"/>
<keyword evidence="3 4" id="KW-0067">ATP-binding</keyword>
<keyword evidence="1" id="KW-0808">Transferase</keyword>
<dbReference type="Pfam" id="PF07714">
    <property type="entry name" value="PK_Tyr_Ser-Thr"/>
    <property type="match status" value="1"/>
</dbReference>
<feature type="signal peptide" evidence="5">
    <location>
        <begin position="1"/>
        <end position="17"/>
    </location>
</feature>
<sequence length="634" mass="70886">MIFVFGIVLILIADSLASECWYHDWTANAIQTYNFDNSSFEIVDRTCSVLQNTDTFQAVGDVSGFEDFALNYTDRPELVDLSNATFPFGIELTLENVGVRSLGDCVYEQLTKLTLKDMTMDYFESTDSPDGLQVNLLNFTLINTSTFENLSPARLSIGDKDNFTIQKITWPMLSVLQMTNLYEMTVLDVELQGVKHLSFENVSVRAISHLSLHGLKKVSLRTSNISNWVMDDKTFNILENLEGKNALVNLDAMSIVTVNETYCTTEGGIVRPLWPTLATNYSVCVLKITKSTSNTTGVIVGVSLGCMMLLAMGTMVVWHRKVAALKTEFQLTEITLHFTADEERSLNIQSLDMVRIEAKDVILDKVLGSGAFADVWSGTYCGDLVAIKKLSATNITIAQLQSFVDEIKLMSQFDSPRIVKLIGACWTRPGTLKCVMELMDGGDLRSYLASHSPDEFTWPDKFMHIYSIVEGLVYLHSLDIIHRDLKSRNILLDSTKGTKLTDFGISKEDELQTMTMGVGTLLWMAPEVLQEKHYTVAADIYSFGIILSEFDSHQIPFCDMKNPTTGLFMSELAISSRVAMGELQPTFSSHMPAWLRAIALQCIAQNPDDRPTAVQLTFKLQTELRKLAPELYSL</sequence>
<keyword evidence="5" id="KW-0732">Signal</keyword>
<keyword evidence="1" id="KW-0723">Serine/threonine-protein kinase</keyword>
<reference evidence="8 9" key="1">
    <citation type="submission" date="2019-03" db="EMBL/GenBank/DDBJ databases">
        <authorList>
            <person name="Gaulin E."/>
            <person name="Dumas B."/>
        </authorList>
    </citation>
    <scope>NUCLEOTIDE SEQUENCE [LARGE SCALE GENOMIC DNA]</scope>
    <source>
        <strain evidence="8">CBS 568.67</strain>
    </source>
</reference>
<evidence type="ECO:0000256" key="4">
    <source>
        <dbReference type="PROSITE-ProRule" id="PRU10141"/>
    </source>
</evidence>
<dbReference type="PANTHER" id="PTHR44329:SF214">
    <property type="entry name" value="PROTEIN KINASE DOMAIN-CONTAINING PROTEIN"/>
    <property type="match status" value="1"/>
</dbReference>
<evidence type="ECO:0000313" key="7">
    <source>
        <dbReference type="EMBL" id="KAF0696703.1"/>
    </source>
</evidence>
<evidence type="ECO:0000313" key="8">
    <source>
        <dbReference type="EMBL" id="VFT89408.1"/>
    </source>
</evidence>
<dbReference type="InterPro" id="IPR008271">
    <property type="entry name" value="Ser/Thr_kinase_AS"/>
</dbReference>
<evidence type="ECO:0000256" key="2">
    <source>
        <dbReference type="ARBA" id="ARBA00022741"/>
    </source>
</evidence>
<evidence type="ECO:0000256" key="3">
    <source>
        <dbReference type="ARBA" id="ARBA00022840"/>
    </source>
</evidence>
<dbReference type="Gene3D" id="1.10.510.10">
    <property type="entry name" value="Transferase(Phosphotransferase) domain 1"/>
    <property type="match status" value="1"/>
</dbReference>
<dbReference type="InterPro" id="IPR051681">
    <property type="entry name" value="Ser/Thr_Kinases-Pseudokinases"/>
</dbReference>
<dbReference type="PRINTS" id="PR00109">
    <property type="entry name" value="TYRKINASE"/>
</dbReference>
<dbReference type="InterPro" id="IPR001245">
    <property type="entry name" value="Ser-Thr/Tyr_kinase_cat_dom"/>
</dbReference>
<dbReference type="PANTHER" id="PTHR44329">
    <property type="entry name" value="SERINE/THREONINE-PROTEIN KINASE TNNI3K-RELATED"/>
    <property type="match status" value="1"/>
</dbReference>
<dbReference type="PROSITE" id="PS50011">
    <property type="entry name" value="PROTEIN_KINASE_DOM"/>
    <property type="match status" value="1"/>
</dbReference>
<proteinExistence type="predicted"/>
<dbReference type="Proteomes" id="UP000332933">
    <property type="component" value="Unassembled WGS sequence"/>
</dbReference>